<evidence type="ECO:0000256" key="2">
    <source>
        <dbReference type="SAM" id="Phobius"/>
    </source>
</evidence>
<dbReference type="Proteomes" id="UP001230807">
    <property type="component" value="Unassembled WGS sequence"/>
</dbReference>
<evidence type="ECO:0000313" key="4">
    <source>
        <dbReference type="EMBL" id="MDL5376390.1"/>
    </source>
</evidence>
<dbReference type="Gene3D" id="3.30.450.40">
    <property type="match status" value="1"/>
</dbReference>
<comment type="similarity">
    <text evidence="1">Belongs to the NAD(P)-dependent epimerase/dehydratase family.</text>
</comment>
<dbReference type="InterPro" id="IPR001509">
    <property type="entry name" value="Epimerase_deHydtase"/>
</dbReference>
<keyword evidence="2" id="KW-1133">Transmembrane helix</keyword>
<dbReference type="SUPFAM" id="SSF55781">
    <property type="entry name" value="GAF domain-like"/>
    <property type="match status" value="1"/>
</dbReference>
<comment type="caution">
    <text evidence="4">The sequence shown here is derived from an EMBL/GenBank/DDBJ whole genome shotgun (WGS) entry which is preliminary data.</text>
</comment>
<dbReference type="PANTHER" id="PTHR43000">
    <property type="entry name" value="DTDP-D-GLUCOSE 4,6-DEHYDRATASE-RELATED"/>
    <property type="match status" value="1"/>
</dbReference>
<feature type="domain" description="NAD-dependent epimerase/dehydratase" evidence="3">
    <location>
        <begin position="3"/>
        <end position="221"/>
    </location>
</feature>
<dbReference type="InterPro" id="IPR029016">
    <property type="entry name" value="GAF-like_dom_sf"/>
</dbReference>
<sequence>MNILITGGYGFIGSTLAERFFKEGHHVHILDNLSSGTKSNIDFKHRFLISDISDPKCEAFFRTYSFDVVIHCAASNQHSHLSHTVQSNVNGLLNLLTLSKKYQVKQFIYCSTSEVYGNQSEGLITETTTLAPATPFALDQLHGEAYCEQWSELYGLSTLILRLGHVYGPKQHTSSESSLITTVTSAASKGTNILLNGSPDWTYDFIFVGDVADAVYRSVMSQLTGVYNLSSSTQTSLRRLSELVGLNDVTYSHTAKTHAAPFENRKLKTDLDWVPKYTIEEGLHATRLYYDKHEVATSVSDEKKSTKFTALFSHPFVRIAENLTLFLIFFALSLIMTPVVDAPDYWFIYVLLAALLFGKTQSLVASILAVGVQFYDHAATGRNILSLFVDNSILAVFTIYLLIGLIVSYVMDRRKIEIQFLKDELAATSERHHFLNEIYEETLDIKNQLHQQIIRSEDSIGSVYEATRALDSLEPEGLFVGSISVLEKTLKANHFAIYLVNQSAFARLAAKSANPEFHPKNSLDLEQHSLVNEVVQSKEIVFNTALTPEEAMFGAPLLRQGEIFAVILCYQVPFQNLTLSYRNLIDVMTRLINSSLDRSFGYIDAVQLDRYVGNTNALKQDYFERIVMQKEQAKVELNIPYTLLHIRESLTDTVLHSVDATLRTTDYLGYRDDNELYALLSNATVDESQIVIERLAQKSIHAEVVEDVSYVE</sequence>
<evidence type="ECO:0000313" key="5">
    <source>
        <dbReference type="Proteomes" id="UP001230807"/>
    </source>
</evidence>
<dbReference type="Gene3D" id="3.40.50.720">
    <property type="entry name" value="NAD(P)-binding Rossmann-like Domain"/>
    <property type="match status" value="1"/>
</dbReference>
<keyword evidence="2" id="KW-0472">Membrane</keyword>
<feature type="transmembrane region" description="Helical" evidence="2">
    <location>
        <begin position="346"/>
        <end position="372"/>
    </location>
</feature>
<dbReference type="Pfam" id="PF01370">
    <property type="entry name" value="Epimerase"/>
    <property type="match status" value="1"/>
</dbReference>
<name>A0ABT7MMI3_9BACL</name>
<keyword evidence="5" id="KW-1185">Reference proteome</keyword>
<dbReference type="EMBL" id="JASWER010000003">
    <property type="protein sequence ID" value="MDL5376390.1"/>
    <property type="molecule type" value="Genomic_DNA"/>
</dbReference>
<reference evidence="4 5" key="1">
    <citation type="submission" date="2023-06" db="EMBL/GenBank/DDBJ databases">
        <title>Influencing factors and mechanism of Cr(VI) reduction by facultative anaerobic Exiguobacterium sp. PY14.</title>
        <authorList>
            <person name="Zou L."/>
        </authorList>
    </citation>
    <scope>NUCLEOTIDE SEQUENCE [LARGE SCALE GENOMIC DNA]</scope>
    <source>
        <strain evidence="4 5">PY14</strain>
    </source>
</reference>
<accession>A0ABT7MMI3</accession>
<evidence type="ECO:0000259" key="3">
    <source>
        <dbReference type="Pfam" id="PF01370"/>
    </source>
</evidence>
<keyword evidence="2" id="KW-0812">Transmembrane</keyword>
<dbReference type="RefSeq" id="WP_286038273.1">
    <property type="nucleotide sequence ID" value="NZ_CP183077.1"/>
</dbReference>
<gene>
    <name evidence="4" type="ORF">QR695_05160</name>
</gene>
<feature type="transmembrane region" description="Helical" evidence="2">
    <location>
        <begin position="323"/>
        <end position="340"/>
    </location>
</feature>
<dbReference type="InterPro" id="IPR036291">
    <property type="entry name" value="NAD(P)-bd_dom_sf"/>
</dbReference>
<proteinExistence type="inferred from homology"/>
<organism evidence="4 5">
    <name type="scientific">Exiguobacterium mexicanum</name>
    <dbReference type="NCBI Taxonomy" id="340146"/>
    <lineage>
        <taxon>Bacteria</taxon>
        <taxon>Bacillati</taxon>
        <taxon>Bacillota</taxon>
        <taxon>Bacilli</taxon>
        <taxon>Bacillales</taxon>
        <taxon>Bacillales Family XII. Incertae Sedis</taxon>
        <taxon>Exiguobacterium</taxon>
    </lineage>
</organism>
<protein>
    <submittedName>
        <fullName evidence="4">NAD-dependent epimerase/dehydratase family protein</fullName>
    </submittedName>
</protein>
<dbReference type="SUPFAM" id="SSF51735">
    <property type="entry name" value="NAD(P)-binding Rossmann-fold domains"/>
    <property type="match status" value="1"/>
</dbReference>
<feature type="transmembrane region" description="Helical" evidence="2">
    <location>
        <begin position="384"/>
        <end position="411"/>
    </location>
</feature>
<evidence type="ECO:0000256" key="1">
    <source>
        <dbReference type="ARBA" id="ARBA00007637"/>
    </source>
</evidence>